<dbReference type="InterPro" id="IPR007484">
    <property type="entry name" value="Peptidase_M28"/>
</dbReference>
<proteinExistence type="inferred from homology"/>
<comment type="similarity">
    <text evidence="2">Belongs to the glutaminyl-peptide cyclotransferase family.</text>
</comment>
<dbReference type="PANTHER" id="PTHR12283:SF6">
    <property type="entry name" value="GLUTAMINYL-PEPTIDE CYCLOTRANSFERASE-RELATED"/>
    <property type="match status" value="1"/>
</dbReference>
<evidence type="ECO:0000256" key="6">
    <source>
        <dbReference type="SAM" id="Phobius"/>
    </source>
</evidence>
<keyword evidence="6" id="KW-0812">Transmembrane</keyword>
<feature type="transmembrane region" description="Helical" evidence="6">
    <location>
        <begin position="6"/>
        <end position="22"/>
    </location>
</feature>
<evidence type="ECO:0000256" key="5">
    <source>
        <dbReference type="ARBA" id="ARBA00023315"/>
    </source>
</evidence>
<accession>A0A5K3F2F7</accession>
<keyword evidence="5" id="KW-0012">Acyltransferase</keyword>
<dbReference type="Gene3D" id="3.40.630.10">
    <property type="entry name" value="Zn peptidases"/>
    <property type="match status" value="1"/>
</dbReference>
<keyword evidence="6" id="KW-1133">Transmembrane helix</keyword>
<dbReference type="EC" id="2.3.2.5" evidence="3"/>
<dbReference type="PANTHER" id="PTHR12283">
    <property type="entry name" value="GLUTAMINYL-PEPTIDE CYCLOTRANSFERASE"/>
    <property type="match status" value="1"/>
</dbReference>
<evidence type="ECO:0000259" key="7">
    <source>
        <dbReference type="Pfam" id="PF04389"/>
    </source>
</evidence>
<evidence type="ECO:0000256" key="3">
    <source>
        <dbReference type="ARBA" id="ARBA00012012"/>
    </source>
</evidence>
<dbReference type="GO" id="GO:0016603">
    <property type="term" value="F:glutaminyl-peptide cyclotransferase activity"/>
    <property type="evidence" value="ECO:0007669"/>
    <property type="project" value="UniProtKB-EC"/>
</dbReference>
<evidence type="ECO:0000313" key="8">
    <source>
        <dbReference type="WBParaSite" id="MCU_005009-RA"/>
    </source>
</evidence>
<evidence type="ECO:0000256" key="1">
    <source>
        <dbReference type="ARBA" id="ARBA00000001"/>
    </source>
</evidence>
<name>A0A5K3F2F7_MESCO</name>
<evidence type="ECO:0000256" key="4">
    <source>
        <dbReference type="ARBA" id="ARBA00022679"/>
    </source>
</evidence>
<dbReference type="AlphaFoldDB" id="A0A5K3F2F7"/>
<dbReference type="Pfam" id="PF04389">
    <property type="entry name" value="Peptidase_M28"/>
    <property type="match status" value="1"/>
</dbReference>
<dbReference type="InterPro" id="IPR040234">
    <property type="entry name" value="QC/QCL"/>
</dbReference>
<organism evidence="8">
    <name type="scientific">Mesocestoides corti</name>
    <name type="common">Flatworm</name>
    <dbReference type="NCBI Taxonomy" id="53468"/>
    <lineage>
        <taxon>Eukaryota</taxon>
        <taxon>Metazoa</taxon>
        <taxon>Spiralia</taxon>
        <taxon>Lophotrochozoa</taxon>
        <taxon>Platyhelminthes</taxon>
        <taxon>Cestoda</taxon>
        <taxon>Eucestoda</taxon>
        <taxon>Cyclophyllidea</taxon>
        <taxon>Mesocestoididae</taxon>
        <taxon>Mesocestoides</taxon>
    </lineage>
</organism>
<reference evidence="8" key="1">
    <citation type="submission" date="2019-11" db="UniProtKB">
        <authorList>
            <consortium name="WormBaseParasite"/>
        </authorList>
    </citation>
    <scope>IDENTIFICATION</scope>
</reference>
<keyword evidence="4" id="KW-0808">Transferase</keyword>
<protein>
    <recommendedName>
        <fullName evidence="3">glutaminyl-peptide cyclotransferase</fullName>
        <ecNumber evidence="3">2.3.2.5</ecNumber>
    </recommendedName>
</protein>
<dbReference type="WBParaSite" id="MCU_005009-RA">
    <property type="protein sequence ID" value="MCU_005009-RA"/>
    <property type="gene ID" value="MCU_005009"/>
</dbReference>
<evidence type="ECO:0000256" key="2">
    <source>
        <dbReference type="ARBA" id="ARBA00006014"/>
    </source>
</evidence>
<dbReference type="SUPFAM" id="SSF53187">
    <property type="entry name" value="Zn-dependent exopeptidases"/>
    <property type="match status" value="1"/>
</dbReference>
<keyword evidence="6" id="KW-0472">Membrane</keyword>
<comment type="catalytic activity">
    <reaction evidence="1">
        <text>N-terminal L-glutaminyl-[peptide] = N-terminal 5-oxo-L-prolyl-[peptide] + NH4(+)</text>
        <dbReference type="Rhea" id="RHEA:23652"/>
        <dbReference type="Rhea" id="RHEA-COMP:11736"/>
        <dbReference type="Rhea" id="RHEA-COMP:11846"/>
        <dbReference type="ChEBI" id="CHEBI:28938"/>
        <dbReference type="ChEBI" id="CHEBI:64722"/>
        <dbReference type="ChEBI" id="CHEBI:87215"/>
        <dbReference type="EC" id="2.3.2.5"/>
    </reaction>
</comment>
<sequence>MPVTRVVILLCALFLYICFYVSKKKRYSDCTKVTPLETIINHEITFPDVKTVEERLSMQKFGQILSKINRIRPVGSENHRLVREFIERELHERGWQVSEDSFTESTVVGERVFTNIIAINKPAASRRIILACHYESKNLDGFFGTIDSAVPCSIILNIASSLVDIFQASKADIAVNLIFFDGEEAFKVWTDTDSLYGSRHLAEKMARTNSEGCSDLSRIDLFVLLDLVGAAGHPFPQYVHCDSRIYDMLSKIENLSKPLFLPSTYGFGAGPGRSYFSSVIRDDIQDDHKPFLDRGVPVLHLIPAPFPPQWHKTTDTIENVDMKSIHDIQLVVATFLCQFLRISPSQIRSSPHLL</sequence>
<dbReference type="GO" id="GO:0008270">
    <property type="term" value="F:zinc ion binding"/>
    <property type="evidence" value="ECO:0007669"/>
    <property type="project" value="TreeGrafter"/>
</dbReference>
<feature type="domain" description="Peptidase M28" evidence="7">
    <location>
        <begin position="115"/>
        <end position="335"/>
    </location>
</feature>